<dbReference type="InterPro" id="IPR036249">
    <property type="entry name" value="Thioredoxin-like_sf"/>
</dbReference>
<gene>
    <name evidence="4" type="ORF">D6D13_06750</name>
</gene>
<feature type="domain" description="GST N-terminal" evidence="2">
    <location>
        <begin position="1"/>
        <end position="82"/>
    </location>
</feature>
<dbReference type="Pfam" id="PF13409">
    <property type="entry name" value="GST_N_2"/>
    <property type="match status" value="1"/>
</dbReference>
<dbReference type="SUPFAM" id="SSF52833">
    <property type="entry name" value="Thioredoxin-like"/>
    <property type="match status" value="1"/>
</dbReference>
<dbReference type="Gene3D" id="1.20.1050.10">
    <property type="match status" value="1"/>
</dbReference>
<dbReference type="EMBL" id="QZAS01000024">
    <property type="protein sequence ID" value="THX06114.1"/>
    <property type="molecule type" value="Genomic_DNA"/>
</dbReference>
<feature type="domain" description="GST C-terminal" evidence="3">
    <location>
        <begin position="88"/>
        <end position="223"/>
    </location>
</feature>
<dbReference type="InterPro" id="IPR004045">
    <property type="entry name" value="Glutathione_S-Trfase_N"/>
</dbReference>
<dbReference type="InterPro" id="IPR004046">
    <property type="entry name" value="GST_C"/>
</dbReference>
<protein>
    <recommendedName>
        <fullName evidence="5">Glutathione S-transferase</fullName>
    </recommendedName>
</protein>
<dbReference type="PROSITE" id="PS50405">
    <property type="entry name" value="GST_CTER"/>
    <property type="match status" value="1"/>
</dbReference>
<evidence type="ECO:0008006" key="5">
    <source>
        <dbReference type="Google" id="ProtNLM"/>
    </source>
</evidence>
<dbReference type="PANTHER" id="PTHR44051">
    <property type="entry name" value="GLUTATHIONE S-TRANSFERASE-RELATED"/>
    <property type="match status" value="1"/>
</dbReference>
<dbReference type="InterPro" id="IPR010987">
    <property type="entry name" value="Glutathione-S-Trfase_C-like"/>
</dbReference>
<sequence>MLLYDAQAPNPYAVRLFITERGGLDLDVKSIDIMALENRKPRYRAEANSRGELPALQIQENFVLTEITAICEYLDEVARGGKSLFGSTAIERAETRMWLRRMDLEIAQPVIEWYRNDPATIDFYKGNRIPTPDARTNQKVIINQFLNRLDDELEGKEWLCGNRFSAADIHFYGLMAMMVKQVAEWVISPTRKNVADYFARMDAREASQKAMTPFETKVTVAAR</sequence>
<dbReference type="InterPro" id="IPR040079">
    <property type="entry name" value="Glutathione_S-Trfase"/>
</dbReference>
<dbReference type="SFLD" id="SFLDG00358">
    <property type="entry name" value="Main_(cytGST)"/>
    <property type="match status" value="1"/>
</dbReference>
<evidence type="ECO:0000259" key="3">
    <source>
        <dbReference type="PROSITE" id="PS50405"/>
    </source>
</evidence>
<evidence type="ECO:0000313" key="4">
    <source>
        <dbReference type="EMBL" id="THX06114.1"/>
    </source>
</evidence>
<reference evidence="4" key="1">
    <citation type="submission" date="2018-10" db="EMBL/GenBank/DDBJ databases">
        <title>Fifty Aureobasidium pullulans genomes reveal a recombining polyextremotolerant generalist.</title>
        <authorList>
            <person name="Gostincar C."/>
            <person name="Turk M."/>
            <person name="Zajc J."/>
            <person name="Gunde-Cimerman N."/>
        </authorList>
    </citation>
    <scope>NUCLEOTIDE SEQUENCE [LARGE SCALE GENOMIC DNA]</scope>
    <source>
        <strain evidence="4">EXF-10085</strain>
    </source>
</reference>
<dbReference type="InterPro" id="IPR036282">
    <property type="entry name" value="Glutathione-S-Trfase_C_sf"/>
</dbReference>
<comment type="similarity">
    <text evidence="1">Belongs to the GST superfamily.</text>
</comment>
<dbReference type="AlphaFoldDB" id="A0A4S9CJE8"/>
<dbReference type="PANTHER" id="PTHR44051:SF8">
    <property type="entry name" value="GLUTATHIONE S-TRANSFERASE GSTA"/>
    <property type="match status" value="1"/>
</dbReference>
<evidence type="ECO:0000259" key="2">
    <source>
        <dbReference type="PROSITE" id="PS50404"/>
    </source>
</evidence>
<dbReference type="SUPFAM" id="SSF47616">
    <property type="entry name" value="GST C-terminal domain-like"/>
    <property type="match status" value="1"/>
</dbReference>
<dbReference type="PROSITE" id="PS50404">
    <property type="entry name" value="GST_NTER"/>
    <property type="match status" value="1"/>
</dbReference>
<dbReference type="SFLD" id="SFLDS00019">
    <property type="entry name" value="Glutathione_Transferase_(cytos"/>
    <property type="match status" value="1"/>
</dbReference>
<proteinExistence type="inferred from homology"/>
<name>A0A4S9CJE8_AURPU</name>
<dbReference type="Pfam" id="PF00043">
    <property type="entry name" value="GST_C"/>
    <property type="match status" value="1"/>
</dbReference>
<evidence type="ECO:0000256" key="1">
    <source>
        <dbReference type="ARBA" id="ARBA00007409"/>
    </source>
</evidence>
<accession>A0A4S9CJE8</accession>
<comment type="caution">
    <text evidence="4">The sequence shown here is derived from an EMBL/GenBank/DDBJ whole genome shotgun (WGS) entry which is preliminary data.</text>
</comment>
<organism evidence="4">
    <name type="scientific">Aureobasidium pullulans</name>
    <name type="common">Black yeast</name>
    <name type="synonym">Pullularia pullulans</name>
    <dbReference type="NCBI Taxonomy" id="5580"/>
    <lineage>
        <taxon>Eukaryota</taxon>
        <taxon>Fungi</taxon>
        <taxon>Dikarya</taxon>
        <taxon>Ascomycota</taxon>
        <taxon>Pezizomycotina</taxon>
        <taxon>Dothideomycetes</taxon>
        <taxon>Dothideomycetidae</taxon>
        <taxon>Dothideales</taxon>
        <taxon>Saccotheciaceae</taxon>
        <taxon>Aureobasidium</taxon>
    </lineage>
</organism>
<dbReference type="Gene3D" id="3.40.30.10">
    <property type="entry name" value="Glutaredoxin"/>
    <property type="match status" value="1"/>
</dbReference>